<dbReference type="STRING" id="1121266.SAMN02745883_02340"/>
<feature type="transmembrane region" description="Helical" evidence="1">
    <location>
        <begin position="460"/>
        <end position="487"/>
    </location>
</feature>
<dbReference type="Gene3D" id="3.30.70.1430">
    <property type="entry name" value="Multidrug efflux transporter AcrB pore domain"/>
    <property type="match status" value="2"/>
</dbReference>
<gene>
    <name evidence="2" type="ORF">SAMN02745883_02340</name>
</gene>
<feature type="transmembrane region" description="Helical" evidence="1">
    <location>
        <begin position="532"/>
        <end position="551"/>
    </location>
</feature>
<keyword evidence="3" id="KW-1185">Reference proteome</keyword>
<dbReference type="GO" id="GO:0042910">
    <property type="term" value="F:xenobiotic transmembrane transporter activity"/>
    <property type="evidence" value="ECO:0007669"/>
    <property type="project" value="TreeGrafter"/>
</dbReference>
<feature type="transmembrane region" description="Helical" evidence="1">
    <location>
        <begin position="357"/>
        <end position="377"/>
    </location>
</feature>
<dbReference type="AlphaFoldDB" id="A0A1M6TG98"/>
<dbReference type="RefSeq" id="WP_072968728.1">
    <property type="nucleotide sequence ID" value="NZ_FRAJ01000026.1"/>
</dbReference>
<feature type="transmembrane region" description="Helical" evidence="1">
    <location>
        <begin position="962"/>
        <end position="982"/>
    </location>
</feature>
<feature type="transmembrane region" description="Helical" evidence="1">
    <location>
        <begin position="334"/>
        <end position="350"/>
    </location>
</feature>
<keyword evidence="1" id="KW-0472">Membrane</keyword>
<feature type="transmembrane region" description="Helical" evidence="1">
    <location>
        <begin position="12"/>
        <end position="30"/>
    </location>
</feature>
<dbReference type="Proteomes" id="UP000184082">
    <property type="component" value="Unassembled WGS sequence"/>
</dbReference>
<dbReference type="GO" id="GO:0005886">
    <property type="term" value="C:plasma membrane"/>
    <property type="evidence" value="ECO:0007669"/>
    <property type="project" value="TreeGrafter"/>
</dbReference>
<dbReference type="InterPro" id="IPR001036">
    <property type="entry name" value="Acrflvin-R"/>
</dbReference>
<dbReference type="Gene3D" id="3.30.70.1440">
    <property type="entry name" value="Multidrug efflux transporter AcrB pore domain"/>
    <property type="match status" value="1"/>
</dbReference>
<dbReference type="Gene3D" id="3.30.2090.10">
    <property type="entry name" value="Multidrug efflux transporter AcrB TolC docking domain, DN and DC subdomains"/>
    <property type="match status" value="2"/>
</dbReference>
<name>A0A1M6TG98_9FIRM</name>
<feature type="transmembrane region" description="Helical" evidence="1">
    <location>
        <begin position="888"/>
        <end position="908"/>
    </location>
</feature>
<feature type="transmembrane region" description="Helical" evidence="1">
    <location>
        <begin position="994"/>
        <end position="1017"/>
    </location>
</feature>
<protein>
    <submittedName>
        <fullName evidence="2">AcrB/AcrD/AcrF family protein</fullName>
    </submittedName>
</protein>
<dbReference type="PANTHER" id="PTHR32063">
    <property type="match status" value="1"/>
</dbReference>
<reference evidence="2 3" key="1">
    <citation type="submission" date="2016-11" db="EMBL/GenBank/DDBJ databases">
        <authorList>
            <person name="Jaros S."/>
            <person name="Januszkiewicz K."/>
            <person name="Wedrychowicz H."/>
        </authorList>
    </citation>
    <scope>NUCLEOTIDE SEQUENCE [LARGE SCALE GENOMIC DNA]</scope>
    <source>
        <strain evidence="2 3">DSM 14501</strain>
    </source>
</reference>
<dbReference type="Gene3D" id="1.20.1640.10">
    <property type="entry name" value="Multidrug efflux transporter AcrB transmembrane domain"/>
    <property type="match status" value="2"/>
</dbReference>
<keyword evidence="1" id="KW-0812">Transmembrane</keyword>
<dbReference type="Pfam" id="PF00873">
    <property type="entry name" value="ACR_tran"/>
    <property type="match status" value="1"/>
</dbReference>
<sequence>MKISNMAVKRPVTILMMVLIILTLGVVSFSKLQVDLYPKIEVPVAIVMTEYDGVGPEEIENLITKPLEQSLSTVSNIKNIKSISSEGMSIVVVEFNFGVDMDFASLEMREKVDLVKRLLPDDAGSPMVMKIDPNAFPIIQIAFSNGGDLTKLQNLIEDKIQNRIERIEGVASVNISGGYEDEIRIKVSQEKLNGYGISLSQIANIIRNENLNLPGGEVYSGDRELLLRTTGEFESIEEIKNLPIVLPSGGVIYLKDIAQIKLCKKDVKTINRMNGKPSINMSIQKESNANIVLVAKKVNKEIEKIKKEFPNLTIKTIIDTSEYINDAISNTSQNAILGGILAVFILYLFLRNIRSTFIIATSIPISIIATFTIMYFSGITINLMTLGGLALGIGMLVDNAIVVLENIYRFREEGYSRVEAAKLGAEEVGMAVLVSTLTTIAVFLPIVFTEGIASTLFRDLALTVTFSLLSSLLVSITLVPMLASKILRVEEKHSRRKFGFLTKIFDIVQYFFEILEKMYRRILKFSIYHRKTIIFIVLGLFVLSMTSFPFIGKEFFPVMDEGIVRIQIELPTGSSLEDTDKIAKEIEEKIKSIGEIDSANFSIGGGSNLRLIDSAGENVANVDVILVDLKSREKSANEVADEIREFTKNIPGAKIEVTASSGEEGMGGGTPISIEIRGDDLNVLKKVSDDFIEIVKSVEGTREVKSSFEEGKPEVRIKLKRKIASNYGLTAGQVAFSVKSFVSGTVATKYKYNGTEIDVKIIGDEKAKESLYNLENLLIATPLGVNIPLGQVAEFEIVKGPVTINRDDQVRTVTITSQISGRDLGTISKEINEKLQNYKMPKGYEYKFGGEREEMIKAFKDLALALLLAILLVYMIMASQFESLLNPFIIMFIVPLAVAGGLIGLFITRRTLSVPSIIGIIMLVGIVVNNAIVLIDYINVLRKRGISRDKAVLKAGPTRLRPILMTTLTTVLGLLPLALGIGEGAEAQAPLATVVIFGLMLSTLLTLIFIPVLYISFDNFINKIKKMFRRKKDIEVI</sequence>
<proteinExistence type="predicted"/>
<evidence type="ECO:0000313" key="3">
    <source>
        <dbReference type="Proteomes" id="UP000184082"/>
    </source>
</evidence>
<dbReference type="SUPFAM" id="SSF82714">
    <property type="entry name" value="Multidrug efflux transporter AcrB TolC docking domain, DN and DC subdomains"/>
    <property type="match status" value="2"/>
</dbReference>
<feature type="transmembrane region" description="Helical" evidence="1">
    <location>
        <begin position="428"/>
        <end position="448"/>
    </location>
</feature>
<dbReference type="Gene3D" id="3.30.70.1320">
    <property type="entry name" value="Multidrug efflux transporter AcrB pore domain like"/>
    <property type="match status" value="1"/>
</dbReference>
<dbReference type="PRINTS" id="PR00702">
    <property type="entry name" value="ACRIFLAVINRP"/>
</dbReference>
<evidence type="ECO:0000313" key="2">
    <source>
        <dbReference type="EMBL" id="SHK55934.1"/>
    </source>
</evidence>
<keyword evidence="1" id="KW-1133">Transmembrane helix</keyword>
<organism evidence="2 3">
    <name type="scientific">Caminicella sporogenes DSM 14501</name>
    <dbReference type="NCBI Taxonomy" id="1121266"/>
    <lineage>
        <taxon>Bacteria</taxon>
        <taxon>Bacillati</taxon>
        <taxon>Bacillota</taxon>
        <taxon>Clostridia</taxon>
        <taxon>Peptostreptococcales</taxon>
        <taxon>Caminicellaceae</taxon>
        <taxon>Caminicella</taxon>
    </lineage>
</organism>
<feature type="transmembrane region" description="Helical" evidence="1">
    <location>
        <begin position="914"/>
        <end position="941"/>
    </location>
</feature>
<accession>A0A1M6TG98</accession>
<dbReference type="SUPFAM" id="SSF82866">
    <property type="entry name" value="Multidrug efflux transporter AcrB transmembrane domain"/>
    <property type="match status" value="2"/>
</dbReference>
<dbReference type="PANTHER" id="PTHR32063:SF0">
    <property type="entry name" value="SWARMING MOTILITY PROTEIN SWRC"/>
    <property type="match status" value="1"/>
</dbReference>
<feature type="transmembrane region" description="Helical" evidence="1">
    <location>
        <begin position="862"/>
        <end position="881"/>
    </location>
</feature>
<feature type="transmembrane region" description="Helical" evidence="1">
    <location>
        <begin position="383"/>
        <end position="407"/>
    </location>
</feature>
<evidence type="ECO:0000256" key="1">
    <source>
        <dbReference type="SAM" id="Phobius"/>
    </source>
</evidence>
<dbReference type="EMBL" id="FRAJ01000026">
    <property type="protein sequence ID" value="SHK55934.1"/>
    <property type="molecule type" value="Genomic_DNA"/>
</dbReference>
<dbReference type="InterPro" id="IPR027463">
    <property type="entry name" value="AcrB_DN_DC_subdom"/>
</dbReference>
<dbReference type="SUPFAM" id="SSF82693">
    <property type="entry name" value="Multidrug efflux transporter AcrB pore domain, PN1, PN2, PC1 and PC2 subdomains"/>
    <property type="match status" value="3"/>
</dbReference>